<feature type="domain" description="Thioesterase" evidence="2">
    <location>
        <begin position="62"/>
        <end position="136"/>
    </location>
</feature>
<evidence type="ECO:0000313" key="4">
    <source>
        <dbReference type="Proteomes" id="UP001317705"/>
    </source>
</evidence>
<dbReference type="CDD" id="cd03443">
    <property type="entry name" value="PaaI_thioesterase"/>
    <property type="match status" value="1"/>
</dbReference>
<evidence type="ECO:0000259" key="2">
    <source>
        <dbReference type="Pfam" id="PF03061"/>
    </source>
</evidence>
<keyword evidence="4" id="KW-1185">Reference proteome</keyword>
<evidence type="ECO:0000313" key="3">
    <source>
        <dbReference type="EMBL" id="BDV42349.1"/>
    </source>
</evidence>
<keyword evidence="1" id="KW-0378">Hydrolase</keyword>
<dbReference type="InterPro" id="IPR029069">
    <property type="entry name" value="HotDog_dom_sf"/>
</dbReference>
<dbReference type="Proteomes" id="UP001317705">
    <property type="component" value="Chromosome"/>
</dbReference>
<evidence type="ECO:0000256" key="1">
    <source>
        <dbReference type="ARBA" id="ARBA00022801"/>
    </source>
</evidence>
<dbReference type="InterPro" id="IPR006683">
    <property type="entry name" value="Thioestr_dom"/>
</dbReference>
<organism evidence="3 4">
    <name type="scientific">Geotalea uraniireducens</name>
    <dbReference type="NCBI Taxonomy" id="351604"/>
    <lineage>
        <taxon>Bacteria</taxon>
        <taxon>Pseudomonadati</taxon>
        <taxon>Thermodesulfobacteriota</taxon>
        <taxon>Desulfuromonadia</taxon>
        <taxon>Geobacterales</taxon>
        <taxon>Geobacteraceae</taxon>
        <taxon>Geotalea</taxon>
    </lineage>
</organism>
<dbReference type="InterPro" id="IPR003736">
    <property type="entry name" value="PAAI_dom"/>
</dbReference>
<sequence length="153" mass="16651">MKRYRELYDTEMVKGAALPFALPAWIARAPFEEYLDMTIESAVDGRAVLTMPFKVKHAQGKGLMHGGAVTALADTAVAMAIKSILPEGSHFVTTELTLTFHAPIQGGTVKAVATTVREDERTLRGIAEVFDAEGVKTATFQSLFRIKRASRPA</sequence>
<dbReference type="Gene3D" id="3.10.129.10">
    <property type="entry name" value="Hotdog Thioesterase"/>
    <property type="match status" value="1"/>
</dbReference>
<proteinExistence type="predicted"/>
<dbReference type="NCBIfam" id="TIGR00369">
    <property type="entry name" value="unchar_dom_1"/>
    <property type="match status" value="1"/>
</dbReference>
<protein>
    <submittedName>
        <fullName evidence="3">Acyl-CoA thioesterase</fullName>
    </submittedName>
</protein>
<name>A0ABM8EIM2_9BACT</name>
<dbReference type="EMBL" id="AP027151">
    <property type="protein sequence ID" value="BDV42349.1"/>
    <property type="molecule type" value="Genomic_DNA"/>
</dbReference>
<gene>
    <name evidence="3" type="ORF">GURASL_12720</name>
</gene>
<reference evidence="3 4" key="1">
    <citation type="submission" date="2022-12" db="EMBL/GenBank/DDBJ databases">
        <title>Polyphasic characterization of Geotalea uranireducens NIT-SL11 newly isolated from a complex of sewage sludge and microbially reduced graphene oxide.</title>
        <authorList>
            <person name="Xie L."/>
            <person name="Yoshida N."/>
            <person name="Meng L."/>
        </authorList>
    </citation>
    <scope>NUCLEOTIDE SEQUENCE [LARGE SCALE GENOMIC DNA]</scope>
    <source>
        <strain evidence="3 4">NIT-SL11</strain>
    </source>
</reference>
<accession>A0ABM8EIM2</accession>
<dbReference type="Pfam" id="PF03061">
    <property type="entry name" value="4HBT"/>
    <property type="match status" value="1"/>
</dbReference>
<dbReference type="SUPFAM" id="SSF54637">
    <property type="entry name" value="Thioesterase/thiol ester dehydrase-isomerase"/>
    <property type="match status" value="1"/>
</dbReference>